<dbReference type="InterPro" id="IPR037401">
    <property type="entry name" value="SnoaL-like"/>
</dbReference>
<keyword evidence="3" id="KW-1185">Reference proteome</keyword>
<gene>
    <name evidence="2" type="ORF">EWH70_23995</name>
</gene>
<dbReference type="PANTHER" id="PTHR41913:SF1">
    <property type="entry name" value="DUF1684 DOMAIN-CONTAINING PROTEIN"/>
    <property type="match status" value="1"/>
</dbReference>
<proteinExistence type="predicted"/>
<evidence type="ECO:0000313" key="2">
    <source>
        <dbReference type="EMBL" id="RZQ61442.1"/>
    </source>
</evidence>
<dbReference type="Gene3D" id="3.10.450.50">
    <property type="match status" value="1"/>
</dbReference>
<dbReference type="AlphaFoldDB" id="A0A4Q7J469"/>
<evidence type="ECO:0000259" key="1">
    <source>
        <dbReference type="Pfam" id="PF12680"/>
    </source>
</evidence>
<accession>A0A4Q7J469</accession>
<dbReference type="PANTHER" id="PTHR41913">
    <property type="entry name" value="DUF1684 DOMAIN-CONTAINING PROTEIN"/>
    <property type="match status" value="1"/>
</dbReference>
<dbReference type="SUPFAM" id="SSF54427">
    <property type="entry name" value="NTF2-like"/>
    <property type="match status" value="1"/>
</dbReference>
<dbReference type="InterPro" id="IPR012467">
    <property type="entry name" value="DUF1684"/>
</dbReference>
<organism evidence="2 3">
    <name type="scientific">Amycolatopsis suaedae</name>
    <dbReference type="NCBI Taxonomy" id="2510978"/>
    <lineage>
        <taxon>Bacteria</taxon>
        <taxon>Bacillati</taxon>
        <taxon>Actinomycetota</taxon>
        <taxon>Actinomycetes</taxon>
        <taxon>Pseudonocardiales</taxon>
        <taxon>Pseudonocardiaceae</taxon>
        <taxon>Amycolatopsis</taxon>
    </lineage>
</organism>
<dbReference type="Pfam" id="PF12680">
    <property type="entry name" value="SnoaL_2"/>
    <property type="match status" value="1"/>
</dbReference>
<sequence length="410" mass="44348">MAGRGRDLPDWQQSLTVGPPVRLTRTMVEEVDYTAWRNARWEEIAGQQGKAGVVQLATLSGPAQTVEGVPGQWDASGPDGLRFTAAAADEVSTDGSPVDGTVTLAGGDSLRLPGGRTATISGGEGRYGLVVWDPAAEALTGLREIAVYPVDPAYVVEAEYRRTPGREVEIERLTDPPTKHVLPAPADLVFDLAGQRHTLTVIETFPGNLLVVFTDSTSGTETPAIGRWVLLPPVEGDTVHIDLNQVVLPLHTFSHIYPCPLPPEGNHLPVPVPVGERAPVHEPKGTREAMSADIKDTAVRYLRRLEEGDYAAMRALCTDTATVWHNDGKGEQTIDENLAMLKDMPGADASLRYDITRQLAEADEVLQQHVLRISNADGPVGEVQAAMYFRFKDGLIDRIEEYANFIPAAG</sequence>
<comment type="caution">
    <text evidence="2">The sequence shown here is derived from an EMBL/GenBank/DDBJ whole genome shotgun (WGS) entry which is preliminary data.</text>
</comment>
<dbReference type="Proteomes" id="UP000292003">
    <property type="component" value="Unassembled WGS sequence"/>
</dbReference>
<dbReference type="InterPro" id="IPR032710">
    <property type="entry name" value="NTF2-like_dom_sf"/>
</dbReference>
<feature type="domain" description="SnoaL-like" evidence="1">
    <location>
        <begin position="299"/>
        <end position="398"/>
    </location>
</feature>
<name>A0A4Q7J469_9PSEU</name>
<reference evidence="2 3" key="1">
    <citation type="submission" date="2019-02" db="EMBL/GenBank/DDBJ databases">
        <title>Draft genome sequence of Amycolatopsis sp. 8-3EHSu isolated from roots of Suaeda maritima.</title>
        <authorList>
            <person name="Duangmal K."/>
            <person name="Chantavorakit T."/>
        </authorList>
    </citation>
    <scope>NUCLEOTIDE SEQUENCE [LARGE SCALE GENOMIC DNA]</scope>
    <source>
        <strain evidence="2 3">8-3EHSu</strain>
    </source>
</reference>
<dbReference type="EMBL" id="SFCC01000012">
    <property type="protein sequence ID" value="RZQ61442.1"/>
    <property type="molecule type" value="Genomic_DNA"/>
</dbReference>
<evidence type="ECO:0000313" key="3">
    <source>
        <dbReference type="Proteomes" id="UP000292003"/>
    </source>
</evidence>
<dbReference type="Pfam" id="PF07920">
    <property type="entry name" value="DUF1684"/>
    <property type="match status" value="1"/>
</dbReference>
<dbReference type="OrthoDB" id="5493262at2"/>
<protein>
    <submittedName>
        <fullName evidence="2">DUF1684 domain-containing protein</fullName>
    </submittedName>
</protein>